<keyword evidence="3" id="KW-0560">Oxidoreductase</keyword>
<evidence type="ECO:0000256" key="2">
    <source>
        <dbReference type="ARBA" id="ARBA00022857"/>
    </source>
</evidence>
<keyword evidence="6" id="KW-1185">Reference proteome</keyword>
<dbReference type="EMBL" id="SGPJ01000035">
    <property type="protein sequence ID" value="THH00994.1"/>
    <property type="molecule type" value="Genomic_DNA"/>
</dbReference>
<dbReference type="Proteomes" id="UP000309038">
    <property type="component" value="Unassembled WGS sequence"/>
</dbReference>
<gene>
    <name evidence="5" type="ORF">EW026_g1628</name>
</gene>
<dbReference type="InterPro" id="IPR051911">
    <property type="entry name" value="SDR_oxidoreductase"/>
</dbReference>
<dbReference type="SUPFAM" id="SSF51735">
    <property type="entry name" value="NAD(P)-binding Rossmann-fold domains"/>
    <property type="match status" value="1"/>
</dbReference>
<dbReference type="GO" id="GO:0016491">
    <property type="term" value="F:oxidoreductase activity"/>
    <property type="evidence" value="ECO:0007669"/>
    <property type="project" value="UniProtKB-KW"/>
</dbReference>
<keyword evidence="2" id="KW-0521">NADP</keyword>
<dbReference type="Gene3D" id="3.40.50.720">
    <property type="entry name" value="NAD(P)-binding Rossmann-like Domain"/>
    <property type="match status" value="1"/>
</dbReference>
<evidence type="ECO:0000256" key="1">
    <source>
        <dbReference type="ARBA" id="ARBA00006484"/>
    </source>
</evidence>
<comment type="similarity">
    <text evidence="1 4">Belongs to the short-chain dehydrogenases/reductases (SDR) family.</text>
</comment>
<dbReference type="PANTHER" id="PTHR43976:SF16">
    <property type="entry name" value="SHORT-CHAIN DEHYDROGENASE_REDUCTASE FAMILY PROTEIN"/>
    <property type="match status" value="1"/>
</dbReference>
<evidence type="ECO:0000313" key="5">
    <source>
        <dbReference type="EMBL" id="THH00994.1"/>
    </source>
</evidence>
<dbReference type="InterPro" id="IPR020904">
    <property type="entry name" value="Sc_DH/Rdtase_CS"/>
</dbReference>
<dbReference type="PRINTS" id="PR00081">
    <property type="entry name" value="GDHRDH"/>
</dbReference>
<comment type="caution">
    <text evidence="5">The sequence shown here is derived from an EMBL/GenBank/DDBJ whole genome shotgun (WGS) entry which is preliminary data.</text>
</comment>
<evidence type="ECO:0000313" key="6">
    <source>
        <dbReference type="Proteomes" id="UP000309038"/>
    </source>
</evidence>
<dbReference type="AlphaFoldDB" id="A0A4S4KRD9"/>
<sequence length="341" mass="37656">MCAAIPHLQHPQVNTNLYEGIILRAVYSVSQERKEGQHQENVRDQNEVEVGKKLTWASFATTRTYNGKHCVCDVGVRWCLPTLAESRIAEANVEETNVARGDQKDKEVNLPTVQFALSPDSQTPSRTFVQNRWSSTSLDSDEQIISAAHEALQIYGYVDVLVNNAANGVIGPVEELKLQDIRSQFQTNLFGVIAFTRPFVAHFRTRRTGHILNVSSIGSAVSPPGWAAYSGSKAALDSFTHALHQELKLFGVRVLCIMPGYFSTAFFADHRRDNSTEPAIDTSSRQSQIYTDPVTQGYDTINALPRGAAERGLIGDPEKFGQRIYEVVTETGMAEGLIAIA</sequence>
<proteinExistence type="inferred from homology"/>
<evidence type="ECO:0000256" key="3">
    <source>
        <dbReference type="ARBA" id="ARBA00023002"/>
    </source>
</evidence>
<name>A0A4S4KRD9_9APHY</name>
<dbReference type="PANTHER" id="PTHR43976">
    <property type="entry name" value="SHORT CHAIN DEHYDROGENASE"/>
    <property type="match status" value="1"/>
</dbReference>
<evidence type="ECO:0000256" key="4">
    <source>
        <dbReference type="RuleBase" id="RU000363"/>
    </source>
</evidence>
<dbReference type="InterPro" id="IPR036291">
    <property type="entry name" value="NAD(P)-bd_dom_sf"/>
</dbReference>
<dbReference type="Pfam" id="PF00106">
    <property type="entry name" value="adh_short"/>
    <property type="match status" value="1"/>
</dbReference>
<accession>A0A4S4KRD9</accession>
<protein>
    <submittedName>
        <fullName evidence="5">Uncharacterized protein</fullName>
    </submittedName>
</protein>
<dbReference type="PROSITE" id="PS00061">
    <property type="entry name" value="ADH_SHORT"/>
    <property type="match status" value="1"/>
</dbReference>
<organism evidence="5 6">
    <name type="scientific">Hermanssonia centrifuga</name>
    <dbReference type="NCBI Taxonomy" id="98765"/>
    <lineage>
        <taxon>Eukaryota</taxon>
        <taxon>Fungi</taxon>
        <taxon>Dikarya</taxon>
        <taxon>Basidiomycota</taxon>
        <taxon>Agaricomycotina</taxon>
        <taxon>Agaricomycetes</taxon>
        <taxon>Polyporales</taxon>
        <taxon>Meruliaceae</taxon>
        <taxon>Hermanssonia</taxon>
    </lineage>
</organism>
<reference evidence="5 6" key="1">
    <citation type="submission" date="2019-02" db="EMBL/GenBank/DDBJ databases">
        <title>Genome sequencing of the rare red list fungi Phlebia centrifuga.</title>
        <authorList>
            <person name="Buettner E."/>
            <person name="Kellner H."/>
        </authorList>
    </citation>
    <scope>NUCLEOTIDE SEQUENCE [LARGE SCALE GENOMIC DNA]</scope>
    <source>
        <strain evidence="5 6">DSM 108282</strain>
    </source>
</reference>
<dbReference type="InterPro" id="IPR002347">
    <property type="entry name" value="SDR_fam"/>
</dbReference>
<dbReference type="PRINTS" id="PR00080">
    <property type="entry name" value="SDRFAMILY"/>
</dbReference>